<evidence type="ECO:0000313" key="1">
    <source>
        <dbReference type="EMBL" id="KAK7006253.1"/>
    </source>
</evidence>
<comment type="caution">
    <text evidence="1">The sequence shown here is derived from an EMBL/GenBank/DDBJ whole genome shotgun (WGS) entry which is preliminary data.</text>
</comment>
<dbReference type="Proteomes" id="UP001362999">
    <property type="component" value="Unassembled WGS sequence"/>
</dbReference>
<dbReference type="EMBL" id="JAWWNJ010000076">
    <property type="protein sequence ID" value="KAK7006253.1"/>
    <property type="molecule type" value="Genomic_DNA"/>
</dbReference>
<accession>A0AAW0AC24</accession>
<sequence>MSCDSKFDASETLNPDGHRIMITGGIGGRGGRSRMKGGTGGLGEGPQVHISGSVRTIHVNGKNTRYREFFGTLDFLGSFQYVLSTLSSAGDVDLQSEVYKNYANVSYRNGQCFSRTIYSAKIDKKKGAMTVAVYKGKSAEEEWNKDLAEYESFRHPNIVQLYGIISSKLMRAIIFHDELVPLKVFLDGYRYSSTLMCYIHAYVCGELYDLQEYFHSAFGYPLSYARSERLIRVSTGHICIDPMGYGDDYDWFRKSEIQRMTPMDVLSSATSTRIVGRLLTFAYYHDMCDLYLCNSRSFAVSSTTAIGLGTVKYVAPSDEDSGNAVEIASCLSTMAIHDDIGRRGIAWRTYRDGNPILGYITETGWTR</sequence>
<organism evidence="1 2">
    <name type="scientific">Favolaschia claudopus</name>
    <dbReference type="NCBI Taxonomy" id="2862362"/>
    <lineage>
        <taxon>Eukaryota</taxon>
        <taxon>Fungi</taxon>
        <taxon>Dikarya</taxon>
        <taxon>Basidiomycota</taxon>
        <taxon>Agaricomycotina</taxon>
        <taxon>Agaricomycetes</taxon>
        <taxon>Agaricomycetidae</taxon>
        <taxon>Agaricales</taxon>
        <taxon>Marasmiineae</taxon>
        <taxon>Mycenaceae</taxon>
        <taxon>Favolaschia</taxon>
    </lineage>
</organism>
<evidence type="ECO:0008006" key="3">
    <source>
        <dbReference type="Google" id="ProtNLM"/>
    </source>
</evidence>
<keyword evidence="2" id="KW-1185">Reference proteome</keyword>
<dbReference type="AlphaFoldDB" id="A0AAW0AC24"/>
<protein>
    <recommendedName>
        <fullName evidence="3">Protein kinase domain-containing protein</fullName>
    </recommendedName>
</protein>
<evidence type="ECO:0000313" key="2">
    <source>
        <dbReference type="Proteomes" id="UP001362999"/>
    </source>
</evidence>
<proteinExistence type="predicted"/>
<reference evidence="1 2" key="1">
    <citation type="journal article" date="2024" name="J Genomics">
        <title>Draft genome sequencing and assembly of Favolaschia claudopus CIRM-BRFM 2984 isolated from oak limbs.</title>
        <authorList>
            <person name="Navarro D."/>
            <person name="Drula E."/>
            <person name="Chaduli D."/>
            <person name="Cazenave R."/>
            <person name="Ahrendt S."/>
            <person name="Wang J."/>
            <person name="Lipzen A."/>
            <person name="Daum C."/>
            <person name="Barry K."/>
            <person name="Grigoriev I.V."/>
            <person name="Favel A."/>
            <person name="Rosso M.N."/>
            <person name="Martin F."/>
        </authorList>
    </citation>
    <scope>NUCLEOTIDE SEQUENCE [LARGE SCALE GENOMIC DNA]</scope>
    <source>
        <strain evidence="1 2">CIRM-BRFM 2984</strain>
    </source>
</reference>
<gene>
    <name evidence="1" type="ORF">R3P38DRAFT_3214303</name>
</gene>
<name>A0AAW0AC24_9AGAR</name>